<sequence length="44" mass="4721">CHVARPCSPPPSACRSRSAHTATRALRRSRSRTPTGACRTASRS</sequence>
<gene>
    <name evidence="2" type="ORF">AVDCRST_MAG40-1460</name>
</gene>
<protein>
    <submittedName>
        <fullName evidence="2">Uncharacterized protein</fullName>
    </submittedName>
</protein>
<feature type="non-terminal residue" evidence="2">
    <location>
        <position position="44"/>
    </location>
</feature>
<feature type="non-terminal residue" evidence="2">
    <location>
        <position position="1"/>
    </location>
</feature>
<name>A0A6J4L270_9BACT</name>
<reference evidence="2" key="1">
    <citation type="submission" date="2020-02" db="EMBL/GenBank/DDBJ databases">
        <authorList>
            <person name="Meier V. D."/>
        </authorList>
    </citation>
    <scope>NUCLEOTIDE SEQUENCE</scope>
    <source>
        <strain evidence="2">AVDCRST_MAG40</strain>
    </source>
</reference>
<accession>A0A6J4L270</accession>
<feature type="region of interest" description="Disordered" evidence="1">
    <location>
        <begin position="1"/>
        <end position="44"/>
    </location>
</feature>
<evidence type="ECO:0000256" key="1">
    <source>
        <dbReference type="SAM" id="MobiDB-lite"/>
    </source>
</evidence>
<evidence type="ECO:0000313" key="2">
    <source>
        <dbReference type="EMBL" id="CAA9320955.1"/>
    </source>
</evidence>
<dbReference type="EMBL" id="CADCTX010000461">
    <property type="protein sequence ID" value="CAA9320955.1"/>
    <property type="molecule type" value="Genomic_DNA"/>
</dbReference>
<feature type="compositionally biased region" description="Low complexity" evidence="1">
    <location>
        <begin position="13"/>
        <end position="24"/>
    </location>
</feature>
<proteinExistence type="predicted"/>
<dbReference type="AlphaFoldDB" id="A0A6J4L270"/>
<organism evidence="2">
    <name type="scientific">uncultured Gemmatimonadaceae bacterium</name>
    <dbReference type="NCBI Taxonomy" id="246130"/>
    <lineage>
        <taxon>Bacteria</taxon>
        <taxon>Pseudomonadati</taxon>
        <taxon>Gemmatimonadota</taxon>
        <taxon>Gemmatimonadia</taxon>
        <taxon>Gemmatimonadales</taxon>
        <taxon>Gemmatimonadaceae</taxon>
        <taxon>environmental samples</taxon>
    </lineage>
</organism>